<dbReference type="GO" id="GO:0009507">
    <property type="term" value="C:chloroplast"/>
    <property type="evidence" value="ECO:0007669"/>
    <property type="project" value="TreeGrafter"/>
</dbReference>
<dbReference type="Proteomes" id="UP000236333">
    <property type="component" value="Unassembled WGS sequence"/>
</dbReference>
<feature type="region of interest" description="Disordered" evidence="1">
    <location>
        <begin position="1"/>
        <end position="23"/>
    </location>
</feature>
<name>A0A2J7ZVK6_9CHLO</name>
<accession>A0A2J7ZVK6</accession>
<evidence type="ECO:0000256" key="1">
    <source>
        <dbReference type="SAM" id="MobiDB-lite"/>
    </source>
</evidence>
<proteinExistence type="predicted"/>
<dbReference type="AlphaFoldDB" id="A0A2J7ZVK6"/>
<reference evidence="2 3" key="1">
    <citation type="journal article" date="2017" name="Mol. Biol. Evol.">
        <title>The 4-celled Tetrabaena socialis nuclear genome reveals the essential components for genetic control of cell number at the origin of multicellularity in the volvocine lineage.</title>
        <authorList>
            <person name="Featherston J."/>
            <person name="Arakaki Y."/>
            <person name="Hanschen E.R."/>
            <person name="Ferris P.J."/>
            <person name="Michod R.E."/>
            <person name="Olson B.J.S.C."/>
            <person name="Nozaki H."/>
            <person name="Durand P.M."/>
        </authorList>
    </citation>
    <scope>NUCLEOTIDE SEQUENCE [LARGE SCALE GENOMIC DNA]</scope>
    <source>
        <strain evidence="2 3">NIES-571</strain>
    </source>
</reference>
<dbReference type="PANTHER" id="PTHR47908:SF2">
    <property type="entry name" value="TETRATRICOPEPTIDE REPEAT (TPR)-LIKE SUPERFAMILY PROTEIN"/>
    <property type="match status" value="1"/>
</dbReference>
<protein>
    <submittedName>
        <fullName evidence="2">Uncharacterized protein</fullName>
    </submittedName>
</protein>
<evidence type="ECO:0000313" key="3">
    <source>
        <dbReference type="Proteomes" id="UP000236333"/>
    </source>
</evidence>
<dbReference type="OrthoDB" id="2017782at2759"/>
<comment type="caution">
    <text evidence="2">The sequence shown here is derived from an EMBL/GenBank/DDBJ whole genome shotgun (WGS) entry which is preliminary data.</text>
</comment>
<sequence>MSDVEDLTAEEVAEEGDDGPLEAQLEDVDTELREGPCTESVSRFGRLTSGPEESIWTFLCEAQLVGFEQARKQFLEVGRDSRPVMRAAYECFRTGATPDTIMAQVADNGGHDTFYGLLYVGLWEEAHGDAAAARKAITSAVQTQYAQRSGDYMASLARVHCLRRGWPTEA</sequence>
<dbReference type="EMBL" id="PGGS01000404">
    <property type="protein sequence ID" value="PNH04290.1"/>
    <property type="molecule type" value="Genomic_DNA"/>
</dbReference>
<keyword evidence="3" id="KW-1185">Reference proteome</keyword>
<evidence type="ECO:0000313" key="2">
    <source>
        <dbReference type="EMBL" id="PNH04290.1"/>
    </source>
</evidence>
<dbReference type="PANTHER" id="PTHR47908">
    <property type="match status" value="1"/>
</dbReference>
<organism evidence="2 3">
    <name type="scientific">Tetrabaena socialis</name>
    <dbReference type="NCBI Taxonomy" id="47790"/>
    <lineage>
        <taxon>Eukaryota</taxon>
        <taxon>Viridiplantae</taxon>
        <taxon>Chlorophyta</taxon>
        <taxon>core chlorophytes</taxon>
        <taxon>Chlorophyceae</taxon>
        <taxon>CS clade</taxon>
        <taxon>Chlamydomonadales</taxon>
        <taxon>Tetrabaenaceae</taxon>
        <taxon>Tetrabaena</taxon>
    </lineage>
</organism>
<gene>
    <name evidence="2" type="ORF">TSOC_009576</name>
</gene>